<protein>
    <submittedName>
        <fullName evidence="2">HNH endonuclease</fullName>
    </submittedName>
</protein>
<proteinExistence type="predicted"/>
<organism evidence="2 3">
    <name type="scientific">Streptomyces phage AbbeyMikolon</name>
    <dbReference type="NCBI Taxonomy" id="2059880"/>
    <lineage>
        <taxon>Viruses</taxon>
        <taxon>Duplodnaviria</taxon>
        <taxon>Heunggongvirae</taxon>
        <taxon>Uroviricota</taxon>
        <taxon>Caudoviricetes</taxon>
        <taxon>Abbeymikolonvirus</taxon>
        <taxon>Abbeymikolonvirus abbeymikolon</taxon>
    </lineage>
</organism>
<dbReference type="InterPro" id="IPR003615">
    <property type="entry name" value="HNH_nuc"/>
</dbReference>
<evidence type="ECO:0000313" key="2">
    <source>
        <dbReference type="EMBL" id="AUG87129.1"/>
    </source>
</evidence>
<dbReference type="Proteomes" id="UP000241350">
    <property type="component" value="Segment"/>
</dbReference>
<keyword evidence="2" id="KW-0255">Endonuclease</keyword>
<accession>A0A2H5BLB9</accession>
<keyword evidence="2" id="KW-0378">Hydrolase</keyword>
<reference evidence="2 3" key="1">
    <citation type="submission" date="2017-11" db="EMBL/GenBank/DDBJ databases">
        <authorList>
            <person name="Mikolon A."/>
            <person name="Lin K.X."/>
            <person name="Rigg S.J."/>
            <person name="Wilson J.M."/>
            <person name="Nayek S."/>
            <person name="Hughes L.E."/>
            <person name="Garlena R.A."/>
            <person name="Russell D.A."/>
            <person name="Pope W.H."/>
            <person name="Jacobs-Sera D."/>
            <person name="Hendrix R.W."/>
            <person name="Hatfull G.F."/>
        </authorList>
    </citation>
    <scope>NUCLEOTIDE SEQUENCE [LARGE SCALE GENOMIC DNA]</scope>
</reference>
<dbReference type="GO" id="GO:0008270">
    <property type="term" value="F:zinc ion binding"/>
    <property type="evidence" value="ECO:0007669"/>
    <property type="project" value="InterPro"/>
</dbReference>
<dbReference type="GO" id="GO:0003676">
    <property type="term" value="F:nucleic acid binding"/>
    <property type="evidence" value="ECO:0007669"/>
    <property type="project" value="InterPro"/>
</dbReference>
<keyword evidence="2" id="KW-0540">Nuclease</keyword>
<gene>
    <name evidence="2" type="ORF">SEA_ABBEYMIKOLON_63</name>
</gene>
<evidence type="ECO:0000313" key="3">
    <source>
        <dbReference type="Proteomes" id="UP000241350"/>
    </source>
</evidence>
<dbReference type="GO" id="GO:0004519">
    <property type="term" value="F:endonuclease activity"/>
    <property type="evidence" value="ECO:0007669"/>
    <property type="project" value="UniProtKB-KW"/>
</dbReference>
<dbReference type="SMART" id="SM00507">
    <property type="entry name" value="HNHc"/>
    <property type="match status" value="1"/>
</dbReference>
<feature type="domain" description="HNH nuclease" evidence="1">
    <location>
        <begin position="29"/>
        <end position="83"/>
    </location>
</feature>
<dbReference type="InterPro" id="IPR002711">
    <property type="entry name" value="HNH"/>
</dbReference>
<evidence type="ECO:0000259" key="1">
    <source>
        <dbReference type="SMART" id="SM00507"/>
    </source>
</evidence>
<dbReference type="Gene3D" id="1.10.30.50">
    <property type="match status" value="1"/>
</dbReference>
<keyword evidence="3" id="KW-1185">Reference proteome</keyword>
<name>A0A2H5BLB9_9CAUD</name>
<dbReference type="Pfam" id="PF01844">
    <property type="entry name" value="HNH"/>
    <property type="match status" value="1"/>
</dbReference>
<dbReference type="CDD" id="cd00085">
    <property type="entry name" value="HNHc"/>
    <property type="match status" value="1"/>
</dbReference>
<sequence>MATRNTRSQRRRRDVIAHGPNAAALLRRHIREEFAQHGRRPQCASCPAQPLPSLVEIDHVVPIHKGGADTAANVQVLCKPCHRVKTHADCGYSTPLF</sequence>
<dbReference type="EMBL" id="MG593800">
    <property type="protein sequence ID" value="AUG87129.1"/>
    <property type="molecule type" value="Genomic_DNA"/>
</dbReference>